<dbReference type="InterPro" id="IPR001471">
    <property type="entry name" value="AP2/ERF_dom"/>
</dbReference>
<gene>
    <name evidence="10" type="ORF">Taro_041559</name>
</gene>
<evidence type="ECO:0000313" key="10">
    <source>
        <dbReference type="EMBL" id="MQM08705.1"/>
    </source>
</evidence>
<sequence>MDTILKQQQQRELPFLSQSFDDHCSSSTVAVVAPSLSDILLSGRTNAVDAIFDAKLHWPVPADARQEQHLRHWSFPASSAVYHLQMEQVQRLMCRRQQSSSPCSLAHPSGGQRKEAKHYRGVRQRHWGKWVAEIRLPQNRMRVWLGTYDSAEAAAHAYDRAAYKLRGEYARLNFPNLRDASGTLLGSRLGALRSSVDAKILAFCQRLSRRRKNKKKGACTTTASGDKVKSCRSCSSSGGGMPSEKEMVEADVEETAACCSSSGAANWNLPSSSPFSEGSVVSMSEEAETEWSLERMPSFDPELIWQVLAS</sequence>
<dbReference type="InterPro" id="IPR036955">
    <property type="entry name" value="AP2/ERF_dom_sf"/>
</dbReference>
<accession>A0A843WW79</accession>
<evidence type="ECO:0000256" key="5">
    <source>
        <dbReference type="ARBA" id="ARBA00023159"/>
    </source>
</evidence>
<dbReference type="InterPro" id="IPR051758">
    <property type="entry name" value="ERF/AP2-like"/>
</dbReference>
<comment type="similarity">
    <text evidence="8">Belongs to the AP2/ERF transcription factor family. ERF subfamily.</text>
</comment>
<evidence type="ECO:0000256" key="7">
    <source>
        <dbReference type="ARBA" id="ARBA00023242"/>
    </source>
</evidence>
<dbReference type="GO" id="GO:0005634">
    <property type="term" value="C:nucleus"/>
    <property type="evidence" value="ECO:0007669"/>
    <property type="project" value="UniProtKB-SubCell"/>
</dbReference>
<dbReference type="InterPro" id="IPR016177">
    <property type="entry name" value="DNA-bd_dom_sf"/>
</dbReference>
<dbReference type="PANTHER" id="PTHR31657">
    <property type="entry name" value="ETHYLENE-RESPONSIVE TRANSCRIPTION FACTOR ERF061"/>
    <property type="match status" value="1"/>
</dbReference>
<protein>
    <recommendedName>
        <fullName evidence="9">AP2/ERF domain-containing protein</fullName>
    </recommendedName>
</protein>
<dbReference type="OrthoDB" id="785956at2759"/>
<dbReference type="FunFam" id="3.30.730.10:FF:000001">
    <property type="entry name" value="Ethylene-responsive transcription factor 2"/>
    <property type="match status" value="1"/>
</dbReference>
<name>A0A843WW79_COLES</name>
<keyword evidence="7" id="KW-0539">Nucleus</keyword>
<organism evidence="10 11">
    <name type="scientific">Colocasia esculenta</name>
    <name type="common">Wild taro</name>
    <name type="synonym">Arum esculentum</name>
    <dbReference type="NCBI Taxonomy" id="4460"/>
    <lineage>
        <taxon>Eukaryota</taxon>
        <taxon>Viridiplantae</taxon>
        <taxon>Streptophyta</taxon>
        <taxon>Embryophyta</taxon>
        <taxon>Tracheophyta</taxon>
        <taxon>Spermatophyta</taxon>
        <taxon>Magnoliopsida</taxon>
        <taxon>Liliopsida</taxon>
        <taxon>Araceae</taxon>
        <taxon>Aroideae</taxon>
        <taxon>Colocasieae</taxon>
        <taxon>Colocasia</taxon>
    </lineage>
</organism>
<feature type="domain" description="AP2/ERF" evidence="9">
    <location>
        <begin position="118"/>
        <end position="175"/>
    </location>
</feature>
<dbReference type="GO" id="GO:0009873">
    <property type="term" value="P:ethylene-activated signaling pathway"/>
    <property type="evidence" value="ECO:0007669"/>
    <property type="project" value="UniProtKB-KW"/>
</dbReference>
<evidence type="ECO:0000256" key="8">
    <source>
        <dbReference type="ARBA" id="ARBA00024343"/>
    </source>
</evidence>
<evidence type="ECO:0000259" key="9">
    <source>
        <dbReference type="PROSITE" id="PS51032"/>
    </source>
</evidence>
<comment type="caution">
    <text evidence="10">The sequence shown here is derived from an EMBL/GenBank/DDBJ whole genome shotgun (WGS) entry which is preliminary data.</text>
</comment>
<dbReference type="CDD" id="cd00018">
    <property type="entry name" value="AP2"/>
    <property type="match status" value="1"/>
</dbReference>
<evidence type="ECO:0000256" key="3">
    <source>
        <dbReference type="ARBA" id="ARBA00023015"/>
    </source>
</evidence>
<evidence type="ECO:0000256" key="4">
    <source>
        <dbReference type="ARBA" id="ARBA00023125"/>
    </source>
</evidence>
<evidence type="ECO:0000256" key="2">
    <source>
        <dbReference type="ARBA" id="ARBA00022745"/>
    </source>
</evidence>
<dbReference type="GO" id="GO:0000976">
    <property type="term" value="F:transcription cis-regulatory region binding"/>
    <property type="evidence" value="ECO:0007669"/>
    <property type="project" value="UniProtKB-ARBA"/>
</dbReference>
<dbReference type="GO" id="GO:0003700">
    <property type="term" value="F:DNA-binding transcription factor activity"/>
    <property type="evidence" value="ECO:0007669"/>
    <property type="project" value="InterPro"/>
</dbReference>
<keyword evidence="4" id="KW-0238">DNA-binding</keyword>
<proteinExistence type="inferred from homology"/>
<dbReference type="SMR" id="A0A843WW79"/>
<dbReference type="SUPFAM" id="SSF54171">
    <property type="entry name" value="DNA-binding domain"/>
    <property type="match status" value="1"/>
</dbReference>
<dbReference type="EMBL" id="NMUH01004189">
    <property type="protein sequence ID" value="MQM08705.1"/>
    <property type="molecule type" value="Genomic_DNA"/>
</dbReference>
<evidence type="ECO:0000313" key="11">
    <source>
        <dbReference type="Proteomes" id="UP000652761"/>
    </source>
</evidence>
<dbReference type="PANTHER" id="PTHR31657:SF20">
    <property type="entry name" value="ETHYLENE-RESPONSIVE TRANSCRIPTION FACTOR ERF061"/>
    <property type="match status" value="1"/>
</dbReference>
<keyword evidence="3" id="KW-0805">Transcription regulation</keyword>
<dbReference type="PRINTS" id="PR00367">
    <property type="entry name" value="ETHRSPELEMNT"/>
</dbReference>
<dbReference type="Proteomes" id="UP000652761">
    <property type="component" value="Unassembled WGS sequence"/>
</dbReference>
<dbReference type="Gene3D" id="3.30.730.10">
    <property type="entry name" value="AP2/ERF domain"/>
    <property type="match status" value="1"/>
</dbReference>
<keyword evidence="6" id="KW-0804">Transcription</keyword>
<reference evidence="10" key="1">
    <citation type="submission" date="2017-07" db="EMBL/GenBank/DDBJ databases">
        <title>Taro Niue Genome Assembly and Annotation.</title>
        <authorList>
            <person name="Atibalentja N."/>
            <person name="Keating K."/>
            <person name="Fields C.J."/>
        </authorList>
    </citation>
    <scope>NUCLEOTIDE SEQUENCE</scope>
    <source>
        <strain evidence="10">Niue_2</strain>
        <tissue evidence="10">Leaf</tissue>
    </source>
</reference>
<keyword evidence="2" id="KW-0936">Ethylene signaling pathway</keyword>
<evidence type="ECO:0000256" key="6">
    <source>
        <dbReference type="ARBA" id="ARBA00023163"/>
    </source>
</evidence>
<evidence type="ECO:0000256" key="1">
    <source>
        <dbReference type="ARBA" id="ARBA00004123"/>
    </source>
</evidence>
<dbReference type="SMART" id="SM00380">
    <property type="entry name" value="AP2"/>
    <property type="match status" value="1"/>
</dbReference>
<dbReference type="PROSITE" id="PS51032">
    <property type="entry name" value="AP2_ERF"/>
    <property type="match status" value="1"/>
</dbReference>
<comment type="subcellular location">
    <subcellularLocation>
        <location evidence="1">Nucleus</location>
    </subcellularLocation>
</comment>
<keyword evidence="5" id="KW-0010">Activator</keyword>
<dbReference type="AlphaFoldDB" id="A0A843WW79"/>
<dbReference type="Pfam" id="PF00847">
    <property type="entry name" value="AP2"/>
    <property type="match status" value="1"/>
</dbReference>
<keyword evidence="11" id="KW-1185">Reference proteome</keyword>